<dbReference type="Proteomes" id="UP000231702">
    <property type="component" value="Unassembled WGS sequence"/>
</dbReference>
<name>A0A285INE7_9RHOB</name>
<dbReference type="InterPro" id="IPR045524">
    <property type="entry name" value="DUF6473"/>
</dbReference>
<gene>
    <name evidence="2" type="ORF">CVM39_09540</name>
    <name evidence="3" type="ORF">SAMN06297129_1461</name>
</gene>
<organism evidence="3 4">
    <name type="scientific">Pseudooceanicola antarcticus</name>
    <dbReference type="NCBI Taxonomy" id="1247613"/>
    <lineage>
        <taxon>Bacteria</taxon>
        <taxon>Pseudomonadati</taxon>
        <taxon>Pseudomonadota</taxon>
        <taxon>Alphaproteobacteria</taxon>
        <taxon>Rhodobacterales</taxon>
        <taxon>Paracoccaceae</taxon>
        <taxon>Pseudooceanicola</taxon>
    </lineage>
</organism>
<dbReference type="RefSeq" id="WP_097145199.1">
    <property type="nucleotide sequence ID" value="NZ_OBEA01000002.1"/>
</dbReference>
<evidence type="ECO:0000259" key="1">
    <source>
        <dbReference type="Pfam" id="PF20078"/>
    </source>
</evidence>
<accession>A0A285INE7</accession>
<evidence type="ECO:0000313" key="2">
    <source>
        <dbReference type="EMBL" id="PJE28708.1"/>
    </source>
</evidence>
<protein>
    <recommendedName>
        <fullName evidence="1">DUF6473 domain-containing protein</fullName>
    </recommendedName>
</protein>
<dbReference type="AlphaFoldDB" id="A0A285INE7"/>
<feature type="domain" description="DUF6473" evidence="1">
    <location>
        <begin position="1"/>
        <end position="273"/>
    </location>
</feature>
<keyword evidence="5" id="KW-1185">Reference proteome</keyword>
<dbReference type="OrthoDB" id="7838347at2"/>
<sequence>MTFDQLGRGGLDYFPCRYGQSKTLFRGPKRRIDGPFTAFLGGAETYGKFIAHPYPAILEERLGVASVNLGWPNAGVDAFLCDPDLLQVVARARAVVLRIPGAQNMSNRFYSVHPRRNDRFLQASSLLQTVFRDVDFTEFHFTRHLLTSLRDTSAERFAMLREELQQAWVARMGQLLTHIPVPVLLLWFADHEPAAAEDDAALDRDPLFITPQMIDALRDRVNGVITCVPSASARAEGTAGMIFSAMEAPAAAEQLSSAAHGEVAEALAGPLEGLLAPH</sequence>
<dbReference type="EMBL" id="PGTD01000016">
    <property type="protein sequence ID" value="PJE28708.1"/>
    <property type="molecule type" value="Genomic_DNA"/>
</dbReference>
<proteinExistence type="predicted"/>
<evidence type="ECO:0000313" key="5">
    <source>
        <dbReference type="Proteomes" id="UP000231702"/>
    </source>
</evidence>
<evidence type="ECO:0000313" key="4">
    <source>
        <dbReference type="Proteomes" id="UP000231655"/>
    </source>
</evidence>
<dbReference type="Pfam" id="PF20078">
    <property type="entry name" value="DUF6473"/>
    <property type="match status" value="1"/>
</dbReference>
<reference evidence="3 4" key="1">
    <citation type="submission" date="2017-09" db="EMBL/GenBank/DDBJ databases">
        <authorList>
            <person name="Ehlers B."/>
            <person name="Leendertz F.H."/>
        </authorList>
    </citation>
    <scope>NUCLEOTIDE SEQUENCE [LARGE SCALE GENOMIC DNA]</scope>
    <source>
        <strain evidence="3 4">CGMCC 1.12662</strain>
    </source>
</reference>
<dbReference type="EMBL" id="OBEA01000002">
    <property type="protein sequence ID" value="SNY48481.1"/>
    <property type="molecule type" value="Genomic_DNA"/>
</dbReference>
<evidence type="ECO:0000313" key="3">
    <source>
        <dbReference type="EMBL" id="SNY48481.1"/>
    </source>
</evidence>
<reference evidence="2 5" key="2">
    <citation type="journal article" date="2018" name="Int. J. Syst. Evol. Microbiol.">
        <title>Pseudooceanicola lipolyticus sp. nov., a marine alphaproteobacterium, reclassification of Oceanicola flagellatus as Pseudooceanicola flagellatus comb. nov. and emended description of the genus Pseudooceanicola.</title>
        <authorList>
            <person name="Huang M.-M."/>
            <person name="Guo L.-L."/>
            <person name="Wu Y.-H."/>
            <person name="Lai Q.-L."/>
            <person name="Shao Z.-Z."/>
            <person name="Wang C.-S."/>
            <person name="Wu M."/>
            <person name="Xu X.-W."/>
        </authorList>
    </citation>
    <scope>NUCLEOTIDE SEQUENCE [LARGE SCALE GENOMIC DNA]</scope>
    <source>
        <strain evidence="2 5">Ar-45</strain>
    </source>
</reference>
<dbReference type="Proteomes" id="UP000231655">
    <property type="component" value="Unassembled WGS sequence"/>
</dbReference>